<keyword evidence="7 9" id="KW-0704">Schiff base</keyword>
<dbReference type="SUPFAM" id="SSF51569">
    <property type="entry name" value="Aldolase"/>
    <property type="match status" value="1"/>
</dbReference>
<keyword evidence="6 9" id="KW-0570">Pentose shunt</keyword>
<dbReference type="CDD" id="cd00956">
    <property type="entry name" value="Transaldolase_FSA"/>
    <property type="match status" value="1"/>
</dbReference>
<evidence type="ECO:0000256" key="9">
    <source>
        <dbReference type="HAMAP-Rule" id="MF_00494"/>
    </source>
</evidence>
<dbReference type="FunFam" id="3.20.20.70:FF:000018">
    <property type="entry name" value="Probable transaldolase"/>
    <property type="match status" value="1"/>
</dbReference>
<dbReference type="STRING" id="1817892.AUK40_01460"/>
<comment type="caution">
    <text evidence="10">The sequence shown here is derived from an EMBL/GenBank/DDBJ whole genome shotgun (WGS) entry which is preliminary data.</text>
</comment>
<dbReference type="PANTHER" id="PTHR10683:SF40">
    <property type="entry name" value="FRUCTOSE-6-PHOSPHATE ALDOLASE 1-RELATED"/>
    <property type="match status" value="1"/>
</dbReference>
<dbReference type="NCBIfam" id="TIGR00875">
    <property type="entry name" value="fsa_talC_mipB"/>
    <property type="match status" value="1"/>
</dbReference>
<gene>
    <name evidence="9" type="primary">tal</name>
    <name evidence="10" type="ORF">AUK40_01460</name>
</gene>
<organism evidence="10 11">
    <name type="scientific">Candidatus Wirthbacteria bacterium CG2_30_54_11</name>
    <dbReference type="NCBI Taxonomy" id="1817892"/>
    <lineage>
        <taxon>Bacteria</taxon>
        <taxon>Candidatus Wirthbacteria</taxon>
    </lineage>
</organism>
<dbReference type="EMBL" id="MNZT01000025">
    <property type="protein sequence ID" value="OIP98472.1"/>
    <property type="molecule type" value="Genomic_DNA"/>
</dbReference>
<evidence type="ECO:0000256" key="1">
    <source>
        <dbReference type="ARBA" id="ARBA00004496"/>
    </source>
</evidence>
<dbReference type="GO" id="GO:0005975">
    <property type="term" value="P:carbohydrate metabolic process"/>
    <property type="evidence" value="ECO:0007669"/>
    <property type="project" value="InterPro"/>
</dbReference>
<sequence>MQLFIDTANLDEIKAVSKWGVVSGVTTNPSLMAKETGADFKTTIQTICSYIDGPVSAEVISLKAKEMVKEGEKISKWHENVVIKIPTTEDGLEAIYQLSQKDIATNATLIFSANQALMVAQAGATYASPFIGRIDDMGQDGMAVLAEIMDIMDVYGFETQIISASIRHTRHVTDSALVGADIATIPYKVLKQMIRHPLTDAGIEKFMQDWAKK</sequence>
<comment type="similarity">
    <text evidence="3 9">Belongs to the transaldolase family. Type 3B subfamily.</text>
</comment>
<keyword evidence="5 9" id="KW-0808">Transferase</keyword>
<dbReference type="Gene3D" id="3.20.20.70">
    <property type="entry name" value="Aldolase class I"/>
    <property type="match status" value="1"/>
</dbReference>
<protein>
    <recommendedName>
        <fullName evidence="9">Probable transaldolase</fullName>
        <ecNumber evidence="9">2.2.1.2</ecNumber>
    </recommendedName>
</protein>
<evidence type="ECO:0000256" key="8">
    <source>
        <dbReference type="ARBA" id="ARBA00048810"/>
    </source>
</evidence>
<name>A0A1J5J4M4_9BACT</name>
<dbReference type="InterPro" id="IPR013785">
    <property type="entry name" value="Aldolase_TIM"/>
</dbReference>
<evidence type="ECO:0000256" key="3">
    <source>
        <dbReference type="ARBA" id="ARBA00005740"/>
    </source>
</evidence>
<dbReference type="InterPro" id="IPR018225">
    <property type="entry name" value="Transaldolase_AS"/>
</dbReference>
<dbReference type="UniPathway" id="UPA00115">
    <property type="reaction ID" value="UER00414"/>
</dbReference>
<proteinExistence type="inferred from homology"/>
<dbReference type="InterPro" id="IPR022999">
    <property type="entry name" value="Transaldolase_3B"/>
</dbReference>
<dbReference type="InterPro" id="IPR033919">
    <property type="entry name" value="TSA/FSA_arc/bac"/>
</dbReference>
<evidence type="ECO:0000256" key="7">
    <source>
        <dbReference type="ARBA" id="ARBA00023270"/>
    </source>
</evidence>
<comment type="subcellular location">
    <subcellularLocation>
        <location evidence="1 9">Cytoplasm</location>
    </subcellularLocation>
</comment>
<evidence type="ECO:0000313" key="11">
    <source>
        <dbReference type="Proteomes" id="UP000183245"/>
    </source>
</evidence>
<evidence type="ECO:0000256" key="2">
    <source>
        <dbReference type="ARBA" id="ARBA00004857"/>
    </source>
</evidence>
<evidence type="ECO:0000313" key="10">
    <source>
        <dbReference type="EMBL" id="OIP98472.1"/>
    </source>
</evidence>
<evidence type="ECO:0000256" key="4">
    <source>
        <dbReference type="ARBA" id="ARBA00022490"/>
    </source>
</evidence>
<dbReference type="GO" id="GO:0006098">
    <property type="term" value="P:pentose-phosphate shunt"/>
    <property type="evidence" value="ECO:0007669"/>
    <property type="project" value="UniProtKB-UniRule"/>
</dbReference>
<evidence type="ECO:0000256" key="6">
    <source>
        <dbReference type="ARBA" id="ARBA00023126"/>
    </source>
</evidence>
<accession>A0A1J5J4M4</accession>
<feature type="active site" description="Schiff-base intermediate with substrate" evidence="9">
    <location>
        <position position="84"/>
    </location>
</feature>
<comment type="pathway">
    <text evidence="2 9">Carbohydrate degradation; pentose phosphate pathway; D-glyceraldehyde 3-phosphate and beta-D-fructose 6-phosphate from D-ribose 5-phosphate and D-xylulose 5-phosphate (non-oxidative stage): step 2/3.</text>
</comment>
<dbReference type="InterPro" id="IPR004731">
    <property type="entry name" value="Transaldolase_3B/F6P_aldolase"/>
</dbReference>
<dbReference type="HAMAP" id="MF_00494">
    <property type="entry name" value="Transaldolase_3b"/>
    <property type="match status" value="1"/>
</dbReference>
<comment type="catalytic activity">
    <reaction evidence="8 9">
        <text>D-sedoheptulose 7-phosphate + D-glyceraldehyde 3-phosphate = D-erythrose 4-phosphate + beta-D-fructose 6-phosphate</text>
        <dbReference type="Rhea" id="RHEA:17053"/>
        <dbReference type="ChEBI" id="CHEBI:16897"/>
        <dbReference type="ChEBI" id="CHEBI:57483"/>
        <dbReference type="ChEBI" id="CHEBI:57634"/>
        <dbReference type="ChEBI" id="CHEBI:59776"/>
        <dbReference type="EC" id="2.2.1.2"/>
    </reaction>
</comment>
<dbReference type="EC" id="2.2.1.2" evidence="9"/>
<dbReference type="GO" id="GO:0005737">
    <property type="term" value="C:cytoplasm"/>
    <property type="evidence" value="ECO:0007669"/>
    <property type="project" value="UniProtKB-SubCell"/>
</dbReference>
<dbReference type="PANTHER" id="PTHR10683">
    <property type="entry name" value="TRANSALDOLASE"/>
    <property type="match status" value="1"/>
</dbReference>
<reference evidence="10 11" key="1">
    <citation type="journal article" date="2016" name="Environ. Microbiol.">
        <title>Genomic resolution of a cold subsurface aquifer community provides metabolic insights for novel microbes adapted to high CO concentrations.</title>
        <authorList>
            <person name="Probst A.J."/>
            <person name="Castelle C.J."/>
            <person name="Singh A."/>
            <person name="Brown C.T."/>
            <person name="Anantharaman K."/>
            <person name="Sharon I."/>
            <person name="Hug L.A."/>
            <person name="Burstein D."/>
            <person name="Emerson J.B."/>
            <person name="Thomas B.C."/>
            <person name="Banfield J.F."/>
        </authorList>
    </citation>
    <scope>NUCLEOTIDE SEQUENCE [LARGE SCALE GENOMIC DNA]</scope>
    <source>
        <strain evidence="10">CG2_30_54_11</strain>
    </source>
</reference>
<dbReference type="GO" id="GO:0016832">
    <property type="term" value="F:aldehyde-lyase activity"/>
    <property type="evidence" value="ECO:0007669"/>
    <property type="project" value="InterPro"/>
</dbReference>
<dbReference type="Pfam" id="PF00923">
    <property type="entry name" value="TAL_FSA"/>
    <property type="match status" value="1"/>
</dbReference>
<comment type="function">
    <text evidence="9">Transaldolase is important for the balance of metabolites in the pentose-phosphate pathway.</text>
</comment>
<dbReference type="InterPro" id="IPR001585">
    <property type="entry name" value="TAL/FSA"/>
</dbReference>
<dbReference type="AlphaFoldDB" id="A0A1J5J4M4"/>
<dbReference type="PROSITE" id="PS01054">
    <property type="entry name" value="TRANSALDOLASE_1"/>
    <property type="match status" value="1"/>
</dbReference>
<dbReference type="Proteomes" id="UP000183245">
    <property type="component" value="Unassembled WGS sequence"/>
</dbReference>
<keyword evidence="4 9" id="KW-0963">Cytoplasm</keyword>
<dbReference type="GO" id="GO:0004801">
    <property type="term" value="F:transaldolase activity"/>
    <property type="evidence" value="ECO:0007669"/>
    <property type="project" value="UniProtKB-UniRule"/>
</dbReference>
<evidence type="ECO:0000256" key="5">
    <source>
        <dbReference type="ARBA" id="ARBA00022679"/>
    </source>
</evidence>